<dbReference type="Gene3D" id="1.10.287.110">
    <property type="entry name" value="DnaJ domain"/>
    <property type="match status" value="1"/>
</dbReference>
<feature type="repeat" description="CXXCXGXG motif" evidence="9">
    <location>
        <begin position="168"/>
        <end position="175"/>
    </location>
</feature>
<dbReference type="SUPFAM" id="SSF57938">
    <property type="entry name" value="DnaJ/Hsp40 cysteine-rich domain"/>
    <property type="match status" value="1"/>
</dbReference>
<accession>A0ABX5LLY9</accession>
<dbReference type="InterPro" id="IPR001305">
    <property type="entry name" value="HSP_DnaJ_Cys-rich_dom"/>
</dbReference>
<protein>
    <recommendedName>
        <fullName evidence="9">Chaperone protein DnaJ</fullName>
    </recommendedName>
</protein>
<evidence type="ECO:0000256" key="8">
    <source>
        <dbReference type="ARBA" id="ARBA00023186"/>
    </source>
</evidence>
<name>A0ABX5LLY9_9BACT</name>
<keyword evidence="6 9" id="KW-0862">Zinc</keyword>
<dbReference type="NCBIfam" id="TIGR02349">
    <property type="entry name" value="DnaJ_bact"/>
    <property type="match status" value="1"/>
</dbReference>
<dbReference type="SMART" id="SM00271">
    <property type="entry name" value="DnaJ"/>
    <property type="match status" value="1"/>
</dbReference>
<dbReference type="CDD" id="cd06257">
    <property type="entry name" value="DnaJ"/>
    <property type="match status" value="1"/>
</dbReference>
<sequence>MAEKRDYYEVLGVAKDASAEDIKHAYKKLAIKYHPDKNPGNKEAEEKFKEAAEAYEVLSDPKKRAQYDQFGHAMPGGAGGPGGFGGGFSNFEDIFSQFGDIFGGGFGGFHSSSRGSRRQGPPRGQDLQIKIALSYKEILSGTTKKVRLKRYAPCTECAGKGGEGVETCPTCKGSGVVRHVTRSFFQMVSESPCTNCGGTGEVIAKPCAHCHGEGRVLEEETISIKIPEGIAEGQYLKLRGEGHCGPRGGASGDLLVVIAEKKDDFYMREGSDLHCTIEIPVYKLALGGTQRIPTLDGGEVSIKISAGTQPGAVFRLKAQGLPELNGGASSRGNLFVEVETQIPTDLTSKEKDLYKQLAELRKDKDTAKDDSLLEKVKGLFS</sequence>
<keyword evidence="3 9" id="KW-0479">Metal-binding</keyword>
<dbReference type="RefSeq" id="WP_106199141.1">
    <property type="nucleotide sequence ID" value="NZ_JAXEIU010000028.1"/>
</dbReference>
<comment type="caution">
    <text evidence="13">The sequence shown here is derived from an EMBL/GenBank/DDBJ whole genome shotgun (WGS) entry which is preliminary data.</text>
</comment>
<evidence type="ECO:0000313" key="14">
    <source>
        <dbReference type="Proteomes" id="UP000245523"/>
    </source>
</evidence>
<dbReference type="PROSITE" id="PS50076">
    <property type="entry name" value="DNAJ_2"/>
    <property type="match status" value="1"/>
</dbReference>
<feature type="binding site" evidence="9">
    <location>
        <position position="196"/>
    </location>
    <ligand>
        <name>Zn(2+)</name>
        <dbReference type="ChEBI" id="CHEBI:29105"/>
        <label>2</label>
    </ligand>
</feature>
<dbReference type="InterPro" id="IPR008971">
    <property type="entry name" value="HSP40/DnaJ_pept-bd"/>
</dbReference>
<dbReference type="InterPro" id="IPR012724">
    <property type="entry name" value="DnaJ"/>
</dbReference>
<dbReference type="Pfam" id="PF00684">
    <property type="entry name" value="DnaJ_CXXCXGXG"/>
    <property type="match status" value="1"/>
</dbReference>
<keyword evidence="1 9" id="KW-0963">Cytoplasm</keyword>
<feature type="repeat" description="CXXCXGXG motif" evidence="9">
    <location>
        <begin position="193"/>
        <end position="200"/>
    </location>
</feature>
<organism evidence="13 14">
    <name type="scientific">Hallerella porci</name>
    <dbReference type="NCBI Taxonomy" id="1945871"/>
    <lineage>
        <taxon>Bacteria</taxon>
        <taxon>Pseudomonadati</taxon>
        <taxon>Fibrobacterota</taxon>
        <taxon>Fibrobacteria</taxon>
        <taxon>Fibrobacterales</taxon>
        <taxon>Fibrobacteraceae</taxon>
        <taxon>Hallerella</taxon>
    </lineage>
</organism>
<dbReference type="PANTHER" id="PTHR43096:SF48">
    <property type="entry name" value="CHAPERONE PROTEIN DNAJ"/>
    <property type="match status" value="1"/>
</dbReference>
<dbReference type="HAMAP" id="MF_01152">
    <property type="entry name" value="DnaJ"/>
    <property type="match status" value="1"/>
</dbReference>
<feature type="repeat" description="CXXCXGXG motif" evidence="9">
    <location>
        <begin position="207"/>
        <end position="214"/>
    </location>
</feature>
<dbReference type="EMBL" id="QGHD01000007">
    <property type="protein sequence ID" value="PWL03327.1"/>
    <property type="molecule type" value="Genomic_DNA"/>
</dbReference>
<dbReference type="InterPro" id="IPR036410">
    <property type="entry name" value="HSP_DnaJ_Cys-rich_dom_sf"/>
</dbReference>
<dbReference type="InterPro" id="IPR018253">
    <property type="entry name" value="DnaJ_domain_CS"/>
</dbReference>
<gene>
    <name evidence="9" type="primary">dnaJ</name>
    <name evidence="13" type="ORF">B0H50_10786</name>
</gene>
<comment type="similarity">
    <text evidence="9">Belongs to the DnaJ family.</text>
</comment>
<dbReference type="InterPro" id="IPR002939">
    <property type="entry name" value="DnaJ_C"/>
</dbReference>
<comment type="cofactor">
    <cofactor evidence="9">
        <name>Zn(2+)</name>
        <dbReference type="ChEBI" id="CHEBI:29105"/>
    </cofactor>
    <text evidence="9">Binds 2 Zn(2+) ions per monomer.</text>
</comment>
<dbReference type="SUPFAM" id="SSF49493">
    <property type="entry name" value="HSP40/DnaJ peptide-binding domain"/>
    <property type="match status" value="2"/>
</dbReference>
<feature type="domain" description="J" evidence="11">
    <location>
        <begin position="6"/>
        <end position="71"/>
    </location>
</feature>
<feature type="repeat" description="CXXCXGXG motif" evidence="9">
    <location>
        <begin position="154"/>
        <end position="161"/>
    </location>
</feature>
<comment type="subunit">
    <text evidence="9">Homodimer.</text>
</comment>
<evidence type="ECO:0000259" key="12">
    <source>
        <dbReference type="PROSITE" id="PS51188"/>
    </source>
</evidence>
<dbReference type="SUPFAM" id="SSF46565">
    <property type="entry name" value="Chaperone J-domain"/>
    <property type="match status" value="1"/>
</dbReference>
<dbReference type="NCBIfam" id="NF008035">
    <property type="entry name" value="PRK10767.1"/>
    <property type="match status" value="1"/>
</dbReference>
<feature type="binding site" evidence="9">
    <location>
        <position position="210"/>
    </location>
    <ligand>
        <name>Zn(2+)</name>
        <dbReference type="ChEBI" id="CHEBI:29105"/>
        <label>1</label>
    </ligand>
</feature>
<dbReference type="Pfam" id="PF01556">
    <property type="entry name" value="DnaJ_C"/>
    <property type="match status" value="1"/>
</dbReference>
<comment type="domain">
    <text evidence="9">The J domain is necessary and sufficient to stimulate DnaK ATPase activity. Zinc center 1 plays an important role in the autonomous, DnaK-independent chaperone activity of DnaJ. Zinc center 2 is essential for interaction with DnaK and for DnaJ activity.</text>
</comment>
<dbReference type="InterPro" id="IPR001623">
    <property type="entry name" value="DnaJ_domain"/>
</dbReference>
<evidence type="ECO:0000313" key="13">
    <source>
        <dbReference type="EMBL" id="PWL03327.1"/>
    </source>
</evidence>
<evidence type="ECO:0000256" key="6">
    <source>
        <dbReference type="ARBA" id="ARBA00022833"/>
    </source>
</evidence>
<feature type="binding site" evidence="9">
    <location>
        <position position="193"/>
    </location>
    <ligand>
        <name>Zn(2+)</name>
        <dbReference type="ChEBI" id="CHEBI:29105"/>
        <label>2</label>
    </ligand>
</feature>
<dbReference type="CDD" id="cd10747">
    <property type="entry name" value="DnaJ_C"/>
    <property type="match status" value="1"/>
</dbReference>
<proteinExistence type="inferred from homology"/>
<feature type="binding site" evidence="9">
    <location>
        <position position="171"/>
    </location>
    <ligand>
        <name>Zn(2+)</name>
        <dbReference type="ChEBI" id="CHEBI:29105"/>
        <label>2</label>
    </ligand>
</feature>
<comment type="function">
    <text evidence="9">Participates actively in the response to hyperosmotic and heat shock by preventing the aggregation of stress-denatured proteins and by disaggregating proteins, also in an autonomous, DnaK-independent fashion. Unfolded proteins bind initially to DnaJ; upon interaction with the DnaJ-bound protein, DnaK hydrolyzes its bound ATP, resulting in the formation of a stable complex. GrpE releases ADP from DnaK; ATP binding to DnaK triggers the release of the substrate protein, thus completing the reaction cycle. Several rounds of ATP-dependent interactions between DnaJ, DnaK and GrpE are required for fully efficient folding. Also involved, together with DnaK and GrpE, in the DNA replication of plasmids through activation of initiation proteins.</text>
</comment>
<feature type="binding site" evidence="9">
    <location>
        <position position="154"/>
    </location>
    <ligand>
        <name>Zn(2+)</name>
        <dbReference type="ChEBI" id="CHEBI:29105"/>
        <label>1</label>
    </ligand>
</feature>
<feature type="zinc finger region" description="CR-type" evidence="10">
    <location>
        <begin position="141"/>
        <end position="219"/>
    </location>
</feature>
<dbReference type="InterPro" id="IPR036869">
    <property type="entry name" value="J_dom_sf"/>
</dbReference>
<dbReference type="PANTHER" id="PTHR43096">
    <property type="entry name" value="DNAJ HOMOLOG 1, MITOCHONDRIAL-RELATED"/>
    <property type="match status" value="1"/>
</dbReference>
<dbReference type="Proteomes" id="UP000245523">
    <property type="component" value="Unassembled WGS sequence"/>
</dbReference>
<evidence type="ECO:0000256" key="10">
    <source>
        <dbReference type="PROSITE-ProRule" id="PRU00546"/>
    </source>
</evidence>
<dbReference type="Gene3D" id="2.60.260.20">
    <property type="entry name" value="Urease metallochaperone UreE, N-terminal domain"/>
    <property type="match status" value="2"/>
</dbReference>
<evidence type="ECO:0000256" key="2">
    <source>
        <dbReference type="ARBA" id="ARBA00022705"/>
    </source>
</evidence>
<dbReference type="CDD" id="cd10719">
    <property type="entry name" value="DnaJ_zf"/>
    <property type="match status" value="1"/>
</dbReference>
<evidence type="ECO:0000256" key="7">
    <source>
        <dbReference type="ARBA" id="ARBA00023016"/>
    </source>
</evidence>
<dbReference type="Pfam" id="PF00226">
    <property type="entry name" value="DnaJ"/>
    <property type="match status" value="1"/>
</dbReference>
<feature type="binding site" evidence="9">
    <location>
        <position position="207"/>
    </location>
    <ligand>
        <name>Zn(2+)</name>
        <dbReference type="ChEBI" id="CHEBI:29105"/>
        <label>1</label>
    </ligand>
</feature>
<feature type="domain" description="CR-type" evidence="12">
    <location>
        <begin position="141"/>
        <end position="219"/>
    </location>
</feature>
<keyword evidence="2 9" id="KW-0235">DNA replication</keyword>
<dbReference type="PRINTS" id="PR00625">
    <property type="entry name" value="JDOMAIN"/>
</dbReference>
<dbReference type="PROSITE" id="PS00636">
    <property type="entry name" value="DNAJ_1"/>
    <property type="match status" value="1"/>
</dbReference>
<dbReference type="Gene3D" id="6.20.20.10">
    <property type="match status" value="2"/>
</dbReference>
<comment type="subcellular location">
    <subcellularLocation>
        <location evidence="9">Cytoplasm</location>
    </subcellularLocation>
</comment>
<keyword evidence="4 9" id="KW-0677">Repeat</keyword>
<evidence type="ECO:0000256" key="1">
    <source>
        <dbReference type="ARBA" id="ARBA00022490"/>
    </source>
</evidence>
<evidence type="ECO:0000259" key="11">
    <source>
        <dbReference type="PROSITE" id="PS50076"/>
    </source>
</evidence>
<keyword evidence="14" id="KW-1185">Reference proteome</keyword>
<dbReference type="PROSITE" id="PS51188">
    <property type="entry name" value="ZF_CR"/>
    <property type="match status" value="1"/>
</dbReference>
<reference evidence="13 14" key="1">
    <citation type="submission" date="2018-05" db="EMBL/GenBank/DDBJ databases">
        <title>Animal gut microbial communities from fecal samples from Wisconsin, USA.</title>
        <authorList>
            <person name="Neumann A."/>
        </authorList>
    </citation>
    <scope>NUCLEOTIDE SEQUENCE [LARGE SCALE GENOMIC DNA]</scope>
    <source>
        <strain evidence="13 14">UWS4</strain>
    </source>
</reference>
<evidence type="ECO:0000256" key="5">
    <source>
        <dbReference type="ARBA" id="ARBA00022771"/>
    </source>
</evidence>
<evidence type="ECO:0000256" key="4">
    <source>
        <dbReference type="ARBA" id="ARBA00022737"/>
    </source>
</evidence>
<keyword evidence="5 9" id="KW-0863">Zinc-finger</keyword>
<feature type="binding site" evidence="9">
    <location>
        <position position="157"/>
    </location>
    <ligand>
        <name>Zn(2+)</name>
        <dbReference type="ChEBI" id="CHEBI:29105"/>
        <label>1</label>
    </ligand>
</feature>
<evidence type="ECO:0000256" key="3">
    <source>
        <dbReference type="ARBA" id="ARBA00022723"/>
    </source>
</evidence>
<feature type="binding site" evidence="9">
    <location>
        <position position="168"/>
    </location>
    <ligand>
        <name>Zn(2+)</name>
        <dbReference type="ChEBI" id="CHEBI:29105"/>
        <label>2</label>
    </ligand>
</feature>
<keyword evidence="7 9" id="KW-0346">Stress response</keyword>
<evidence type="ECO:0000256" key="9">
    <source>
        <dbReference type="HAMAP-Rule" id="MF_01152"/>
    </source>
</evidence>
<keyword evidence="8 9" id="KW-0143">Chaperone</keyword>